<evidence type="ECO:0000313" key="2">
    <source>
        <dbReference type="Proteomes" id="UP000596742"/>
    </source>
</evidence>
<keyword evidence="2" id="KW-1185">Reference proteome</keyword>
<evidence type="ECO:0000313" key="1">
    <source>
        <dbReference type="EMBL" id="VDI27898.1"/>
    </source>
</evidence>
<proteinExistence type="predicted"/>
<reference evidence="1" key="1">
    <citation type="submission" date="2018-11" db="EMBL/GenBank/DDBJ databases">
        <authorList>
            <person name="Alioto T."/>
            <person name="Alioto T."/>
        </authorList>
    </citation>
    <scope>NUCLEOTIDE SEQUENCE</scope>
</reference>
<dbReference type="OrthoDB" id="6107827at2759"/>
<gene>
    <name evidence="1" type="ORF">MGAL_10B062771</name>
</gene>
<comment type="caution">
    <text evidence="1">The sequence shown here is derived from an EMBL/GenBank/DDBJ whole genome shotgun (WGS) entry which is preliminary data.</text>
</comment>
<dbReference type="EMBL" id="UYJE01004424">
    <property type="protein sequence ID" value="VDI27898.1"/>
    <property type="molecule type" value="Genomic_DNA"/>
</dbReference>
<accession>A0A8B6E465</accession>
<dbReference type="Proteomes" id="UP000596742">
    <property type="component" value="Unassembled WGS sequence"/>
</dbReference>
<protein>
    <submittedName>
        <fullName evidence="1">Uncharacterized protein</fullName>
    </submittedName>
</protein>
<sequence length="1784" mass="203485">MKLCIEGSCILDDTMFIQDLELPIPICNENFTWPGGNSISDMVNAIGGHLTTEAFNIILRKFGIYSIFTEKCDLAVTGKECSSTFTMIDSMKGIAQCELIDNCLGLDCCLELKFKLPFQGDDVTYTIPFGFKLKPCDFEIEISLATYYHKTVLLNYDWGMENELKIGKGDPAPIIIRYKVDKLEEEKGFIIDLRIDICIPMDDEIYCFPERGFPVLNQHEIPACSRNFTGIIPDFSVKDWLNEVNIDINQGLRDVAVKFILDQLQLTDFFSGPKCDMERVPYKPSVQGWNNQCPLSMFNRPNLGDQIACHITESCTEIDCCANIPYFGLTIRPFFVLDPCDYKISYGINTENVTKSLFDYEWGKTERISLAQDLIVFEFSVKKPPNFKKFILDLSIKVCLGDDSNCVPNIKIFDNTEIPQLVCDLDAEIDLKDFSLADWANNLGINITGQMKPSYIKILLQQLGLDVLLKSPPCSHGDDLYFPLNNGWKNDCPSVTALQGLPESLVCYLPEYCTGIDCCYNFDYLDLHLNINLYIDTCNYLIQGRIETLQFEITFFDYTWGDVKEEKLQEIFIIRFRIDKLSDQKKFIIDLDFRVCLEKNLCDPTLTIFKDQLISQPVCDLEMEFQSKNSSLFNWMANKGMQIGQSLTSALADELMEYFGLKPFLNSEPCERNEIPYKDAINGWNTTGTEETFSLLNVVKLRFSVHDLQGEQKYLVNMKLSVCLEPNGACLLSTSILENLKLPKLACNWLDMGFKIPDFSLTKFKTYNSIIGNVKGLMLLKLLEELGISTYLYEEQCCRNLPPYLPSTNGWSNNCNSTSMSSLPPLSGPVSCHLMDNCTGIQCCIDVEQLGMSISAYLILDTCSYSLEIGIEKLIYKKSLLDFDFDQKQRFSLLNVIQIDYSIDDMKSQDVYLINLDISICFESHSSCEFTISLFKNMYLPKPLCKESSLNLGFSWTNWTQSLDINSESIADYTVDLLFEELGIAKFMLESMCNRETAPYTPSTEGWNATCDRPIDLQPLTRPLSCHIPDTCTGVECCIDVDPIRRSFHMFILLDTCSNRLRIGIEKYEIDISLSDYDFGVVNQFKLSSMFVIDYSIVNIVDNDVFLVNMNISICLEPDDCFIQQILLQDVYLPKSFCKWSSTLSGFSASSFLSNKGLSINDNLNDIVITQIMNRLGISDNLQIPQCHVSSKHWVKECPHAVALPSLSGKISCTLLKECSAVDCCLNVAFLKRNFHIKMDIDFCSRKILFTVETLKFEFSTLNFHWGVKDKLKLDEALYLDYSLDNLEDEKTFRVSLNISVQFDPEVTMFHWIVFKDTALPKIPCDWDTDFEVEGFSLSNWLEEASIPSGQQLSKLVIYKLLEELGIGRLVKGQSCQRSSSKYSPVSEGWKKECPLDISLTPITSPISCVIPSHCTAVDCCIDVDFLDRSFNTFLDVNMCKHVMTVGIEKLVTEPISLFDYEYGTTVHFNLKGILRMIYKIDDLEEERKLRVNLNISVCFESAESCLYEISLFKDTLVPKPLCDWEANSYFTQNFSLDNFLTDEGFNMNGLLPEDIVQKLMGQLGLSSYLNSDSCSLEYEPNKDGWIKGCFEEVSLPILPDNTRCKLLQSCLGIECCLGVEFLQHIFKASFELDACNHQLHLQIDRYQKTLDLIDYKYGTIQKFYLLNVVRMEYIIDDLETEKKIQFSLNISLCFESYQECLTTVEVFKDTKLPKVFCDWGTGFPQEFSLSTLLKETAETITDVLPSHIVETVFTRLGLHQFLLSPSCSRTASPFSKNYPWINK</sequence>
<name>A0A8B6E465_MYTGA</name>
<organism evidence="1 2">
    <name type="scientific">Mytilus galloprovincialis</name>
    <name type="common">Mediterranean mussel</name>
    <dbReference type="NCBI Taxonomy" id="29158"/>
    <lineage>
        <taxon>Eukaryota</taxon>
        <taxon>Metazoa</taxon>
        <taxon>Spiralia</taxon>
        <taxon>Lophotrochozoa</taxon>
        <taxon>Mollusca</taxon>
        <taxon>Bivalvia</taxon>
        <taxon>Autobranchia</taxon>
        <taxon>Pteriomorphia</taxon>
        <taxon>Mytilida</taxon>
        <taxon>Mytiloidea</taxon>
        <taxon>Mytilidae</taxon>
        <taxon>Mytilinae</taxon>
        <taxon>Mytilus</taxon>
    </lineage>
</organism>